<evidence type="ECO:0000313" key="2">
    <source>
        <dbReference type="Proteomes" id="UP000831701"/>
    </source>
</evidence>
<dbReference type="EMBL" id="CM041534">
    <property type="protein sequence ID" value="KAI3373820.1"/>
    <property type="molecule type" value="Genomic_DNA"/>
</dbReference>
<comment type="caution">
    <text evidence="1">The sequence shown here is derived from an EMBL/GenBank/DDBJ whole genome shotgun (WGS) entry which is preliminary data.</text>
</comment>
<protein>
    <submittedName>
        <fullName evidence="1">Uncharacterized protein</fullName>
    </submittedName>
</protein>
<accession>A0ACB8X0Q6</accession>
<keyword evidence="2" id="KW-1185">Reference proteome</keyword>
<proteinExistence type="predicted"/>
<gene>
    <name evidence="1" type="ORF">L3Q82_022394</name>
</gene>
<organism evidence="1 2">
    <name type="scientific">Scortum barcoo</name>
    <name type="common">barcoo grunter</name>
    <dbReference type="NCBI Taxonomy" id="214431"/>
    <lineage>
        <taxon>Eukaryota</taxon>
        <taxon>Metazoa</taxon>
        <taxon>Chordata</taxon>
        <taxon>Craniata</taxon>
        <taxon>Vertebrata</taxon>
        <taxon>Euteleostomi</taxon>
        <taxon>Actinopterygii</taxon>
        <taxon>Neopterygii</taxon>
        <taxon>Teleostei</taxon>
        <taxon>Neoteleostei</taxon>
        <taxon>Acanthomorphata</taxon>
        <taxon>Eupercaria</taxon>
        <taxon>Centrarchiformes</taxon>
        <taxon>Terapontoidei</taxon>
        <taxon>Terapontidae</taxon>
        <taxon>Scortum</taxon>
    </lineage>
</organism>
<sequence>MICSTLLTYCPFCQMRVLFLLVLYGALCGASSDSNQENIETLTDNGCQSFCTCVCVVLVLRVPDVQSSTVNVPLTCGEAYRDQPVIWKKNGKLIQALQGNQVEVQVEEMNGGNFTCHSPNGEYLNHTVILVQLDPDNRNVILKEKSPEEGYIDCSAPNYKGSFHCTWTRTSSRSDATVLLVRAERNMEKIPCQLDADGSKVLCHDANCPYKEEQHRISLTVYIYSSARLEAYTKSFYLREIVRPEELPLSSDGKSFSWDYPDSWEKPCTFFGLQFQVKVVQHGHSCDSSQEIMKNITEATKYEINVKTRRYVFCVRAQDKYTSGPFSPWSKCIDSF</sequence>
<name>A0ACB8X0Q6_9TELE</name>
<reference evidence="1" key="1">
    <citation type="submission" date="2022-04" db="EMBL/GenBank/DDBJ databases">
        <title>Jade perch genome.</title>
        <authorList>
            <person name="Chao B."/>
        </authorList>
    </citation>
    <scope>NUCLEOTIDE SEQUENCE</scope>
    <source>
        <strain evidence="1">CB-2022</strain>
    </source>
</reference>
<dbReference type="Proteomes" id="UP000831701">
    <property type="component" value="Chromosome 4"/>
</dbReference>
<evidence type="ECO:0000313" key="1">
    <source>
        <dbReference type="EMBL" id="KAI3373820.1"/>
    </source>
</evidence>